<dbReference type="Pfam" id="PF07715">
    <property type="entry name" value="Plug"/>
    <property type="match status" value="1"/>
</dbReference>
<evidence type="ECO:0000259" key="15">
    <source>
        <dbReference type="Pfam" id="PF07715"/>
    </source>
</evidence>
<evidence type="ECO:0000313" key="16">
    <source>
        <dbReference type="EMBL" id="AMG35333.1"/>
    </source>
</evidence>
<comment type="subcellular location">
    <subcellularLocation>
        <location evidence="1 11">Cell outer membrane</location>
        <topology evidence="1 11">Multi-pass membrane protein</topology>
    </subcellularLocation>
</comment>
<feature type="signal peptide" evidence="13">
    <location>
        <begin position="1"/>
        <end position="34"/>
    </location>
</feature>
<evidence type="ECO:0000259" key="14">
    <source>
        <dbReference type="Pfam" id="PF00593"/>
    </source>
</evidence>
<dbReference type="InterPro" id="IPR036942">
    <property type="entry name" value="Beta-barrel_TonB_sf"/>
</dbReference>
<proteinExistence type="inferred from homology"/>
<keyword evidence="7" id="KW-0406">Ion transport</keyword>
<keyword evidence="9 11" id="KW-0472">Membrane</keyword>
<reference evidence="17" key="1">
    <citation type="submission" date="2015-12" db="EMBL/GenBank/DDBJ databases">
        <title>FDA dAtabase for Regulatory Grade micrObial Sequences (FDA-ARGOS): Supporting development and validation of Infectious Disease Dx tests.</title>
        <authorList>
            <person name="Case J."/>
            <person name="Tallon L."/>
            <person name="Sadzewicz L."/>
            <person name="Sengamalay N."/>
            <person name="Ott S."/>
            <person name="Godinez A."/>
            <person name="Nagaraj S."/>
            <person name="Nadendla S."/>
            <person name="Sichtig H."/>
        </authorList>
    </citation>
    <scope>NUCLEOTIDE SEQUENCE [LARGE SCALE GENOMIC DNA]</scope>
    <source>
        <strain evidence="17">FDAARGOS_147</strain>
    </source>
</reference>
<dbReference type="Proteomes" id="UP000060602">
    <property type="component" value="Chromosome"/>
</dbReference>
<dbReference type="CDD" id="cd01347">
    <property type="entry name" value="ligand_gated_channel"/>
    <property type="match status" value="1"/>
</dbReference>
<evidence type="ECO:0000256" key="11">
    <source>
        <dbReference type="PROSITE-ProRule" id="PRU01360"/>
    </source>
</evidence>
<keyword evidence="5 11" id="KW-0812">Transmembrane</keyword>
<evidence type="ECO:0000256" key="9">
    <source>
        <dbReference type="ARBA" id="ARBA00023136"/>
    </source>
</evidence>
<keyword evidence="4" id="KW-0410">Iron transport</keyword>
<evidence type="ECO:0000256" key="4">
    <source>
        <dbReference type="ARBA" id="ARBA00022496"/>
    </source>
</evidence>
<evidence type="ECO:0000256" key="2">
    <source>
        <dbReference type="ARBA" id="ARBA00022448"/>
    </source>
</evidence>
<dbReference type="Pfam" id="PF00593">
    <property type="entry name" value="TonB_dep_Rec_b-barrel"/>
    <property type="match status" value="1"/>
</dbReference>
<keyword evidence="6" id="KW-0408">Iron</keyword>
<dbReference type="PROSITE" id="PS52016">
    <property type="entry name" value="TONB_DEPENDENT_REC_3"/>
    <property type="match status" value="1"/>
</dbReference>
<dbReference type="GO" id="GO:0009279">
    <property type="term" value="C:cell outer membrane"/>
    <property type="evidence" value="ECO:0007669"/>
    <property type="project" value="UniProtKB-SubCell"/>
</dbReference>
<evidence type="ECO:0000256" key="8">
    <source>
        <dbReference type="ARBA" id="ARBA00023077"/>
    </source>
</evidence>
<gene>
    <name evidence="16" type="ORF">AL504_04345</name>
</gene>
<accession>A0A109XVC7</accession>
<feature type="domain" description="TonB-dependent receptor plug" evidence="15">
    <location>
        <begin position="69"/>
        <end position="176"/>
    </location>
</feature>
<dbReference type="EMBL" id="CP014060">
    <property type="protein sequence ID" value="AMG35333.1"/>
    <property type="molecule type" value="Genomic_DNA"/>
</dbReference>
<sequence>MSFLHLPLRAPALTPLAAALALLLGVDATLPVHAADPAPTAAATDATPPATAELPVIYVTARKRVENLINVPVSVSVFDGADLRDLRTANVENVLRMTPNVGYSALGDGRSTHLSIRGIGTMAQPLGNDDTSVVVYVDGVPQPLFAADQQLLDVERVEVLRGPQGTLFGRNAQAGAIDIITRKPADTLELEAGMEAGSRDYRRGWASISGPIVQDKLSGRLAVGYSGQDGQVRNLAGRDVGDVSSPALRGTLVARPDADTTLTLAAYAQRDRNTPSNFVLKHTSDYPVVALDPEGHTERKTAGIALTAERRYNSVVLTSVSALNHYGYNSLSNNSEGLTFSKVFGLPVGAFVPATDFSTYDENQNAFHQELRLNSLPDAPVSWVAGVNYYQDDYRLRTYYQSPFFPSTNGWRDNRQRTRSYALFGEVTTPLFDDPRLKLTGGLRYTRENKNYDANYRNNGFAGNVPAYGQSGDLGYNLVTGRVSLSYDLTPANVVYASVARGAKGGGFPNFTTNAVSGKPDQPYVDASAWTFEVGSKNQWLDNRLGVNAALFYNTVKNENLMAMDSASFTFVPKSIDTRSYGAELETRYAIGHGVELTGSLGYTRAALRNVSADVAASSGARNGNLVPSVPRLNAAVTLQYRGRLPGLDNADAPNLFAAAQYQFVGARKADVGSHFDLDRYAIVNAKLGLEFAHYDLYVFGQNLSNARPQYIGLYYGPGAEATTIGQGRVIGAGVTMRY</sequence>
<dbReference type="RefSeq" id="WP_061071314.1">
    <property type="nucleotide sequence ID" value="NZ_CP014060.2"/>
</dbReference>
<evidence type="ECO:0000256" key="3">
    <source>
        <dbReference type="ARBA" id="ARBA00022452"/>
    </source>
</evidence>
<keyword evidence="13" id="KW-0732">Signal</keyword>
<evidence type="ECO:0000256" key="10">
    <source>
        <dbReference type="ARBA" id="ARBA00023237"/>
    </source>
</evidence>
<dbReference type="Gene3D" id="2.40.170.20">
    <property type="entry name" value="TonB-dependent receptor, beta-barrel domain"/>
    <property type="match status" value="1"/>
</dbReference>
<dbReference type="InterPro" id="IPR039426">
    <property type="entry name" value="TonB-dep_rcpt-like"/>
</dbReference>
<evidence type="ECO:0000256" key="13">
    <source>
        <dbReference type="SAM" id="SignalP"/>
    </source>
</evidence>
<dbReference type="PANTHER" id="PTHR32552">
    <property type="entry name" value="FERRICHROME IRON RECEPTOR-RELATED"/>
    <property type="match status" value="1"/>
</dbReference>
<evidence type="ECO:0000256" key="5">
    <source>
        <dbReference type="ARBA" id="ARBA00022692"/>
    </source>
</evidence>
<feature type="domain" description="TonB-dependent receptor-like beta-barrel" evidence="14">
    <location>
        <begin position="263"/>
        <end position="704"/>
    </location>
</feature>
<evidence type="ECO:0000256" key="12">
    <source>
        <dbReference type="RuleBase" id="RU003357"/>
    </source>
</evidence>
<comment type="similarity">
    <text evidence="11 12">Belongs to the TonB-dependent receptor family.</text>
</comment>
<name>A0A109XVC7_ALCXX</name>
<evidence type="ECO:0000256" key="7">
    <source>
        <dbReference type="ARBA" id="ARBA00023065"/>
    </source>
</evidence>
<keyword evidence="8 12" id="KW-0798">TonB box</keyword>
<dbReference type="PANTHER" id="PTHR32552:SF81">
    <property type="entry name" value="TONB-DEPENDENT OUTER MEMBRANE RECEPTOR"/>
    <property type="match status" value="1"/>
</dbReference>
<dbReference type="SUPFAM" id="SSF56935">
    <property type="entry name" value="Porins"/>
    <property type="match status" value="1"/>
</dbReference>
<protein>
    <submittedName>
        <fullName evidence="16">TonB-dependent receptor</fullName>
    </submittedName>
</protein>
<evidence type="ECO:0000313" key="17">
    <source>
        <dbReference type="Proteomes" id="UP000060602"/>
    </source>
</evidence>
<keyword evidence="2 11" id="KW-0813">Transport</keyword>
<evidence type="ECO:0000256" key="1">
    <source>
        <dbReference type="ARBA" id="ARBA00004571"/>
    </source>
</evidence>
<organism evidence="16 17">
    <name type="scientific">Alcaligenes xylosoxydans xylosoxydans</name>
    <name type="common">Achromobacter xylosoxidans</name>
    <dbReference type="NCBI Taxonomy" id="85698"/>
    <lineage>
        <taxon>Bacteria</taxon>
        <taxon>Pseudomonadati</taxon>
        <taxon>Pseudomonadota</taxon>
        <taxon>Betaproteobacteria</taxon>
        <taxon>Burkholderiales</taxon>
        <taxon>Alcaligenaceae</taxon>
        <taxon>Achromobacter</taxon>
    </lineage>
</organism>
<evidence type="ECO:0000256" key="6">
    <source>
        <dbReference type="ARBA" id="ARBA00023004"/>
    </source>
</evidence>
<keyword evidence="10 11" id="KW-0998">Cell outer membrane</keyword>
<dbReference type="GO" id="GO:0006826">
    <property type="term" value="P:iron ion transport"/>
    <property type="evidence" value="ECO:0007669"/>
    <property type="project" value="UniProtKB-KW"/>
</dbReference>
<dbReference type="InterPro" id="IPR012910">
    <property type="entry name" value="Plug_dom"/>
</dbReference>
<keyword evidence="16" id="KW-0675">Receptor</keyword>
<dbReference type="AlphaFoldDB" id="A0A109XVC7"/>
<dbReference type="InterPro" id="IPR000531">
    <property type="entry name" value="Beta-barrel_TonB"/>
</dbReference>
<feature type="chain" id="PRO_5007141835" evidence="13">
    <location>
        <begin position="35"/>
        <end position="739"/>
    </location>
</feature>
<keyword evidence="3 11" id="KW-1134">Transmembrane beta strand</keyword>